<evidence type="ECO:0000313" key="2">
    <source>
        <dbReference type="EnsemblPlants" id="AUR62001063-RA:cds"/>
    </source>
</evidence>
<sequence>MSKGSPIVSQTQKLLEDPRVQRALDKRPLEISLLSQNPSQEQAQKPIEKPSPRTTLAKLNRAWYDWMCLCERKEKSLGANLIFVPICMHNHYNLVVVNLLKESIQYLDDREYDEVHMNYYKNVASTMEEEMSKFLKRINHEKVEDILSYGFDDINNGEKFNADLDLANRSKVYRAKICAAFVLPDINRERDAILEKLSKFKVDKKVEEPKKSYEEIKLR</sequence>
<dbReference type="SUPFAM" id="SSF54001">
    <property type="entry name" value="Cysteine proteinases"/>
    <property type="match status" value="1"/>
</dbReference>
<protein>
    <recommendedName>
        <fullName evidence="4">Ubiquitin-like protease family profile domain-containing protein</fullName>
    </recommendedName>
</protein>
<dbReference type="Proteomes" id="UP000596660">
    <property type="component" value="Unplaced"/>
</dbReference>
<dbReference type="InterPro" id="IPR038765">
    <property type="entry name" value="Papain-like_cys_pep_sf"/>
</dbReference>
<evidence type="ECO:0000256" key="1">
    <source>
        <dbReference type="SAM" id="MobiDB-lite"/>
    </source>
</evidence>
<accession>A0A803KPV7</accession>
<dbReference type="AlphaFoldDB" id="A0A803KPV7"/>
<proteinExistence type="predicted"/>
<evidence type="ECO:0000313" key="3">
    <source>
        <dbReference type="Proteomes" id="UP000596660"/>
    </source>
</evidence>
<reference evidence="2" key="1">
    <citation type="journal article" date="2017" name="Nature">
        <title>The genome of Chenopodium quinoa.</title>
        <authorList>
            <person name="Jarvis D.E."/>
            <person name="Ho Y.S."/>
            <person name="Lightfoot D.J."/>
            <person name="Schmoeckel S.M."/>
            <person name="Li B."/>
            <person name="Borm T.J.A."/>
            <person name="Ohyanagi H."/>
            <person name="Mineta K."/>
            <person name="Michell C.T."/>
            <person name="Saber N."/>
            <person name="Kharbatia N.M."/>
            <person name="Rupper R.R."/>
            <person name="Sharp A.R."/>
            <person name="Dally N."/>
            <person name="Boughton B.A."/>
            <person name="Woo Y.H."/>
            <person name="Gao G."/>
            <person name="Schijlen E.G.W.M."/>
            <person name="Guo X."/>
            <person name="Momin A.A."/>
            <person name="Negrao S."/>
            <person name="Al-Babili S."/>
            <person name="Gehring C."/>
            <person name="Roessner U."/>
            <person name="Jung C."/>
            <person name="Murphy K."/>
            <person name="Arold S.T."/>
            <person name="Gojobori T."/>
            <person name="van der Linden C.G."/>
            <person name="van Loo E.N."/>
            <person name="Jellen E.N."/>
            <person name="Maughan P.J."/>
            <person name="Tester M."/>
        </authorList>
    </citation>
    <scope>NUCLEOTIDE SEQUENCE [LARGE SCALE GENOMIC DNA]</scope>
    <source>
        <strain evidence="2">cv. PI 614886</strain>
    </source>
</reference>
<dbReference type="EnsemblPlants" id="AUR62001063-RA">
    <property type="protein sequence ID" value="AUR62001063-RA:cds"/>
    <property type="gene ID" value="AUR62001063"/>
</dbReference>
<feature type="region of interest" description="Disordered" evidence="1">
    <location>
        <begin position="31"/>
        <end position="51"/>
    </location>
</feature>
<organism evidence="2 3">
    <name type="scientific">Chenopodium quinoa</name>
    <name type="common">Quinoa</name>
    <dbReference type="NCBI Taxonomy" id="63459"/>
    <lineage>
        <taxon>Eukaryota</taxon>
        <taxon>Viridiplantae</taxon>
        <taxon>Streptophyta</taxon>
        <taxon>Embryophyta</taxon>
        <taxon>Tracheophyta</taxon>
        <taxon>Spermatophyta</taxon>
        <taxon>Magnoliopsida</taxon>
        <taxon>eudicotyledons</taxon>
        <taxon>Gunneridae</taxon>
        <taxon>Pentapetalae</taxon>
        <taxon>Caryophyllales</taxon>
        <taxon>Chenopodiaceae</taxon>
        <taxon>Chenopodioideae</taxon>
        <taxon>Atripliceae</taxon>
        <taxon>Chenopodium</taxon>
    </lineage>
</organism>
<dbReference type="Gramene" id="AUR62001063-RA">
    <property type="protein sequence ID" value="AUR62001063-RA:cds"/>
    <property type="gene ID" value="AUR62001063"/>
</dbReference>
<evidence type="ECO:0008006" key="4">
    <source>
        <dbReference type="Google" id="ProtNLM"/>
    </source>
</evidence>
<name>A0A803KPV7_CHEQI</name>
<reference evidence="2" key="2">
    <citation type="submission" date="2021-03" db="UniProtKB">
        <authorList>
            <consortium name="EnsemblPlants"/>
        </authorList>
    </citation>
    <scope>IDENTIFICATION</scope>
</reference>
<feature type="compositionally biased region" description="Polar residues" evidence="1">
    <location>
        <begin position="33"/>
        <end position="43"/>
    </location>
</feature>
<keyword evidence="3" id="KW-1185">Reference proteome</keyword>
<dbReference type="Gene3D" id="3.40.395.10">
    <property type="entry name" value="Adenoviral Proteinase, Chain A"/>
    <property type="match status" value="1"/>
</dbReference>